<sequence>MNRLGPLGLVGDRWVIGDPEREGGMCLVLTAEGMEHRANGTAEPLDVVPWSRVMELGIRTTTRAWMATRGGTALTWATQSNHLDMGRDACSVHALVRHPYDDWYARYSHHEQRYTSAHTYLLIELFQALSQAKATHRLGDAEWLGAVVEEVASLPYRRSSVKRIREIISAVPV</sequence>
<dbReference type="eggNOG" id="ENOG5030PZS">
    <property type="taxonomic scope" value="Bacteria"/>
</dbReference>
<dbReference type="GeneID" id="51864137"/>
<name>F2RCX4_STRVP</name>
<gene>
    <name evidence="1" type="ordered locus">SVEN_3584</name>
</gene>
<dbReference type="HOGENOM" id="CLU_1517146_0_0_11"/>
<evidence type="ECO:0000313" key="2">
    <source>
        <dbReference type="Proteomes" id="UP000006854"/>
    </source>
</evidence>
<dbReference type="Proteomes" id="UP000006854">
    <property type="component" value="Chromosome"/>
</dbReference>
<dbReference type="STRING" id="953739.SVEN_3584"/>
<dbReference type="EMBL" id="FR845719">
    <property type="protein sequence ID" value="CCA56870.1"/>
    <property type="molecule type" value="Genomic_DNA"/>
</dbReference>
<dbReference type="KEGG" id="sve:SVEN_3584"/>
<keyword evidence="2" id="KW-1185">Reference proteome</keyword>
<dbReference type="RefSeq" id="WP_015034785.1">
    <property type="nucleotide sequence ID" value="NC_018750.1"/>
</dbReference>
<proteinExistence type="predicted"/>
<protein>
    <submittedName>
        <fullName evidence="1">Uncharacterized protein</fullName>
    </submittedName>
</protein>
<reference evidence="1 2" key="1">
    <citation type="journal article" date="2011" name="BMC Genomics">
        <title>Genome-wide analysis of the role of GlnR in Streptomyces venezuelae provides new insights into global nitrogen regulation in actinomycetes.</title>
        <authorList>
            <person name="Pullan S.T."/>
            <person name="Bibb M.J."/>
            <person name="Merrick M."/>
        </authorList>
    </citation>
    <scope>NUCLEOTIDE SEQUENCE [LARGE SCALE GENOMIC DNA]</scope>
    <source>
        <strain evidence="1">ATCC 10712</strain>
    </source>
</reference>
<accession>F2RCX4</accession>
<organism evidence="1 2">
    <name type="scientific">Streptomyces venezuelae (strain ATCC 10712 / CBS 650.69 / DSM 40230 / JCM 4526 / NBRC 13096 / PD 04745)</name>
    <dbReference type="NCBI Taxonomy" id="953739"/>
    <lineage>
        <taxon>Bacteria</taxon>
        <taxon>Bacillati</taxon>
        <taxon>Actinomycetota</taxon>
        <taxon>Actinomycetes</taxon>
        <taxon>Kitasatosporales</taxon>
        <taxon>Streptomycetaceae</taxon>
        <taxon>Streptomyces</taxon>
    </lineage>
</organism>
<evidence type="ECO:0000313" key="1">
    <source>
        <dbReference type="EMBL" id="CCA56870.1"/>
    </source>
</evidence>
<dbReference type="AlphaFoldDB" id="F2RCX4"/>
<dbReference type="PATRIC" id="fig|953739.5.peg.6059"/>
<dbReference type="OrthoDB" id="4334704at2"/>